<dbReference type="InterPro" id="IPR018636">
    <property type="entry name" value="DUF2058"/>
</dbReference>
<name>A0A4R7NZP4_9GAMM</name>
<evidence type="ECO:0000313" key="3">
    <source>
        <dbReference type="Proteomes" id="UP000295341"/>
    </source>
</evidence>
<reference evidence="2 3" key="1">
    <citation type="submission" date="2019-03" db="EMBL/GenBank/DDBJ databases">
        <title>Genomic Encyclopedia of Type Strains, Phase IV (KMG-IV): sequencing the most valuable type-strain genomes for metagenomic binning, comparative biology and taxonomic classification.</title>
        <authorList>
            <person name="Goeker M."/>
        </authorList>
    </citation>
    <scope>NUCLEOTIDE SEQUENCE [LARGE SCALE GENOMIC DNA]</scope>
    <source>
        <strain evidence="2 3">DSM 26377</strain>
    </source>
</reference>
<evidence type="ECO:0000256" key="1">
    <source>
        <dbReference type="SAM" id="MobiDB-lite"/>
    </source>
</evidence>
<dbReference type="Pfam" id="PF09831">
    <property type="entry name" value="DUF2058"/>
    <property type="match status" value="1"/>
</dbReference>
<dbReference type="AlphaFoldDB" id="A0A4R7NZP4"/>
<dbReference type="EMBL" id="SOBT01000010">
    <property type="protein sequence ID" value="TDU26618.1"/>
    <property type="molecule type" value="Genomic_DNA"/>
</dbReference>
<gene>
    <name evidence="2" type="ORF">DFR24_3647</name>
</gene>
<comment type="caution">
    <text evidence="2">The sequence shown here is derived from an EMBL/GenBank/DDBJ whole genome shotgun (WGS) entry which is preliminary data.</text>
</comment>
<feature type="compositionally biased region" description="Basic and acidic residues" evidence="1">
    <location>
        <begin position="68"/>
        <end position="89"/>
    </location>
</feature>
<keyword evidence="3" id="KW-1185">Reference proteome</keyword>
<protein>
    <recommendedName>
        <fullName evidence="4">Nucleoprotein/polynucleotide-associated enzyme</fullName>
    </recommendedName>
</protein>
<proteinExistence type="predicted"/>
<feature type="region of interest" description="Disordered" evidence="1">
    <location>
        <begin position="169"/>
        <end position="200"/>
    </location>
</feature>
<dbReference type="Proteomes" id="UP000295341">
    <property type="component" value="Unassembled WGS sequence"/>
</dbReference>
<feature type="region of interest" description="Disordered" evidence="1">
    <location>
        <begin position="25"/>
        <end position="89"/>
    </location>
</feature>
<evidence type="ECO:0008006" key="4">
    <source>
        <dbReference type="Google" id="ProtNLM"/>
    </source>
</evidence>
<sequence>MGTRPANTRPPAMSLSLRDQLLQAGLLDPKKAQQQQQLTREQRHQRREQTKKAPTGPDPRVIAQQKAAAEKAARDAELNRKLQDKQDQKARRAQVKQLIEQHRVPKITESDELYNFVDNKRVRRLPVDRPMREKLIAGTLVIVRCDGRYEIVPADIAAKIVERDPHAGLKVTAAPESSASAPADEDDPYRDHKIPDDLMW</sequence>
<evidence type="ECO:0000313" key="2">
    <source>
        <dbReference type="EMBL" id="TDU26618.1"/>
    </source>
</evidence>
<feature type="compositionally biased region" description="Basic and acidic residues" evidence="1">
    <location>
        <begin position="189"/>
        <end position="200"/>
    </location>
</feature>
<accession>A0A4R7NZP4</accession>
<feature type="compositionally biased region" description="Low complexity" evidence="1">
    <location>
        <begin position="173"/>
        <end position="182"/>
    </location>
</feature>
<organism evidence="2 3">
    <name type="scientific">Panacagrimonas perspica</name>
    <dbReference type="NCBI Taxonomy" id="381431"/>
    <lineage>
        <taxon>Bacteria</taxon>
        <taxon>Pseudomonadati</taxon>
        <taxon>Pseudomonadota</taxon>
        <taxon>Gammaproteobacteria</taxon>
        <taxon>Nevskiales</taxon>
        <taxon>Nevskiaceae</taxon>
        <taxon>Panacagrimonas</taxon>
    </lineage>
</organism>